<protein>
    <submittedName>
        <fullName evidence="1">Uncharacterized protein</fullName>
    </submittedName>
</protein>
<dbReference type="EMBL" id="GEEE01008366">
    <property type="protein sequence ID" value="JAP54859.1"/>
    <property type="molecule type" value="Transcribed_RNA"/>
</dbReference>
<gene>
    <name evidence="1" type="ORF">TR120600</name>
</gene>
<sequence length="120" mass="14134">MHTHTRSEPKAKRSSCQVKPLVLVCPIVHTPKMLVHRYKRHGGLLRPAVYKHVHVFLVFFRFSACQYLHTTRFIYIYAHTQTKQTLFLEQIRRTTQDLRRITDLSTKVYSVAARSLSARI</sequence>
<proteinExistence type="predicted"/>
<reference evidence="1" key="1">
    <citation type="submission" date="2016-01" db="EMBL/GenBank/DDBJ databases">
        <title>Reference transcriptome for the parasite Schistocephalus solidus: insights into the molecular evolution of parasitism.</title>
        <authorList>
            <person name="Hebert F.O."/>
            <person name="Grambauer S."/>
            <person name="Barber I."/>
            <person name="Landry C.R."/>
            <person name="Aubin-Horth N."/>
        </authorList>
    </citation>
    <scope>NUCLEOTIDE SEQUENCE</scope>
</reference>
<name>A0A0X3PTC3_SCHSO</name>
<accession>A0A0X3PTC3</accession>
<dbReference type="AlphaFoldDB" id="A0A0X3PTC3"/>
<organism evidence="1">
    <name type="scientific">Schistocephalus solidus</name>
    <name type="common">Tapeworm</name>
    <dbReference type="NCBI Taxonomy" id="70667"/>
    <lineage>
        <taxon>Eukaryota</taxon>
        <taxon>Metazoa</taxon>
        <taxon>Spiralia</taxon>
        <taxon>Lophotrochozoa</taxon>
        <taxon>Platyhelminthes</taxon>
        <taxon>Cestoda</taxon>
        <taxon>Eucestoda</taxon>
        <taxon>Diphyllobothriidea</taxon>
        <taxon>Diphyllobothriidae</taxon>
        <taxon>Schistocephalus</taxon>
    </lineage>
</organism>
<evidence type="ECO:0000313" key="1">
    <source>
        <dbReference type="EMBL" id="JAP54859.1"/>
    </source>
</evidence>